<dbReference type="EMBL" id="CAJVQC010158432">
    <property type="protein sequence ID" value="CAG8847938.1"/>
    <property type="molecule type" value="Genomic_DNA"/>
</dbReference>
<keyword evidence="2" id="KW-1185">Reference proteome</keyword>
<feature type="non-terminal residue" evidence="1">
    <location>
        <position position="164"/>
    </location>
</feature>
<accession>A0ACA9SWW4</accession>
<protein>
    <submittedName>
        <fullName evidence="1">349_t:CDS:1</fullName>
    </submittedName>
</protein>
<comment type="caution">
    <text evidence="1">The sequence shown here is derived from an EMBL/GenBank/DDBJ whole genome shotgun (WGS) entry which is preliminary data.</text>
</comment>
<name>A0ACA9SWW4_9GLOM</name>
<evidence type="ECO:0000313" key="2">
    <source>
        <dbReference type="Proteomes" id="UP000789920"/>
    </source>
</evidence>
<reference evidence="1" key="1">
    <citation type="submission" date="2021-06" db="EMBL/GenBank/DDBJ databases">
        <authorList>
            <person name="Kallberg Y."/>
            <person name="Tangrot J."/>
            <person name="Rosling A."/>
        </authorList>
    </citation>
    <scope>NUCLEOTIDE SEQUENCE</scope>
    <source>
        <strain evidence="1">MA461A</strain>
    </source>
</reference>
<gene>
    <name evidence="1" type="ORF">RPERSI_LOCUS34877</name>
</gene>
<proteinExistence type="predicted"/>
<sequence>VRNTDFLTRLLCANTANLVLFIIIAILRSISSLLTPFFLYRLLGYMSNNENKGYTEEPYLYVFGILCSEFAGVVFLNQLNYQMSWLNIRVEQMLSLLVYEKQICLKTTQTKIKGGRPYNVLTSDVYDIAGFFSNLPFLLTIPLEVIATTVFLYYLLGMSSIAGV</sequence>
<dbReference type="Proteomes" id="UP000789920">
    <property type="component" value="Unassembled WGS sequence"/>
</dbReference>
<organism evidence="1 2">
    <name type="scientific">Racocetra persica</name>
    <dbReference type="NCBI Taxonomy" id="160502"/>
    <lineage>
        <taxon>Eukaryota</taxon>
        <taxon>Fungi</taxon>
        <taxon>Fungi incertae sedis</taxon>
        <taxon>Mucoromycota</taxon>
        <taxon>Glomeromycotina</taxon>
        <taxon>Glomeromycetes</taxon>
        <taxon>Diversisporales</taxon>
        <taxon>Gigasporaceae</taxon>
        <taxon>Racocetra</taxon>
    </lineage>
</organism>
<feature type="non-terminal residue" evidence="1">
    <location>
        <position position="1"/>
    </location>
</feature>
<evidence type="ECO:0000313" key="1">
    <source>
        <dbReference type="EMBL" id="CAG8847938.1"/>
    </source>
</evidence>